<reference evidence="1" key="3">
    <citation type="submission" date="2017-12" db="EMBL/GenBank/DDBJ databases">
        <title>FDA dAtabase for Regulatory Grade micrObial Sequences (FDA-ARGOS): Supporting development and validation of Infectious Disease Dx tests.</title>
        <authorList>
            <person name="Campos J."/>
            <person name="Goldberg B."/>
            <person name="Tallon L."/>
            <person name="Sadzewicz L."/>
            <person name="Sengamalay N."/>
            <person name="Ott S."/>
            <person name="Godinez A."/>
            <person name="Nagaraj S."/>
            <person name="Vyas G."/>
            <person name="Aluvathingal J."/>
            <person name="Nadendla S."/>
            <person name="Geyer C."/>
            <person name="Nandy P."/>
            <person name="Hobson J."/>
            <person name="Sichtig H."/>
        </authorList>
    </citation>
    <scope>NUCLEOTIDE SEQUENCE</scope>
    <source>
        <strain evidence="1">FDAARGOS_252</strain>
    </source>
</reference>
<dbReference type="NCBIfam" id="TIGR01509">
    <property type="entry name" value="HAD-SF-IA-v3"/>
    <property type="match status" value="1"/>
</dbReference>
<evidence type="ECO:0000313" key="3">
    <source>
        <dbReference type="Proteomes" id="UP000191257"/>
    </source>
</evidence>
<dbReference type="PANTHER" id="PTHR43611">
    <property type="entry name" value="ALPHA-D-GLUCOSE 1-PHOSPHATE PHOSPHATASE"/>
    <property type="match status" value="1"/>
</dbReference>
<accession>A0A1V0GS51</accession>
<dbReference type="CDD" id="cd02603">
    <property type="entry name" value="HAD_sEH-N_like"/>
    <property type="match status" value="1"/>
</dbReference>
<dbReference type="InterPro" id="IPR006439">
    <property type="entry name" value="HAD-SF_hydro_IA"/>
</dbReference>
<dbReference type="Gene3D" id="3.40.50.1000">
    <property type="entry name" value="HAD superfamily/HAD-like"/>
    <property type="match status" value="1"/>
</dbReference>
<dbReference type="SUPFAM" id="SSF56784">
    <property type="entry name" value="HAD-like"/>
    <property type="match status" value="1"/>
</dbReference>
<protein>
    <submittedName>
        <fullName evidence="1">HAD family phosphatase</fullName>
    </submittedName>
</protein>
<dbReference type="SFLD" id="SFLDG01129">
    <property type="entry name" value="C1.5:_HAD__Beta-PGM__Phosphata"/>
    <property type="match status" value="1"/>
</dbReference>
<dbReference type="STRING" id="147645.A6J80_09980"/>
<dbReference type="EMBL" id="CP024422">
    <property type="protein sequence ID" value="ATQ55275.1"/>
    <property type="molecule type" value="Genomic_DNA"/>
</dbReference>
<proteinExistence type="predicted"/>
<gene>
    <name evidence="1" type="ORF">A6J80_09980</name>
    <name evidence="2" type="ORF">PYTT13_05260</name>
</gene>
<dbReference type="EMBL" id="CP020442">
    <property type="protein sequence ID" value="ARC36672.1"/>
    <property type="molecule type" value="Genomic_DNA"/>
</dbReference>
<evidence type="ECO:0000313" key="2">
    <source>
        <dbReference type="EMBL" id="ATQ55275.1"/>
    </source>
</evidence>
<dbReference type="GeneID" id="78897083"/>
<dbReference type="InterPro" id="IPR036412">
    <property type="entry name" value="HAD-like_sf"/>
</dbReference>
<dbReference type="PRINTS" id="PR00413">
    <property type="entry name" value="HADHALOGNASE"/>
</dbReference>
<dbReference type="PANTHER" id="PTHR43611:SF3">
    <property type="entry name" value="FLAVIN MONONUCLEOTIDE HYDROLASE 1, CHLOROPLATIC"/>
    <property type="match status" value="1"/>
</dbReference>
<name>A0A1V0GS51_9RHOB</name>
<organism evidence="1 3">
    <name type="scientific">Paracoccus yeei</name>
    <dbReference type="NCBI Taxonomy" id="147645"/>
    <lineage>
        <taxon>Bacteria</taxon>
        <taxon>Pseudomonadati</taxon>
        <taxon>Pseudomonadota</taxon>
        <taxon>Alphaproteobacteria</taxon>
        <taxon>Rhodobacterales</taxon>
        <taxon>Paracoccaceae</taxon>
        <taxon>Paracoccus</taxon>
    </lineage>
</organism>
<dbReference type="AlphaFoldDB" id="A0A1V0GS51"/>
<dbReference type="Pfam" id="PF00702">
    <property type="entry name" value="Hydrolase"/>
    <property type="match status" value="1"/>
</dbReference>
<dbReference type="eggNOG" id="COG1011">
    <property type="taxonomic scope" value="Bacteria"/>
</dbReference>
<dbReference type="KEGG" id="pye:A6J80_09980"/>
<reference evidence="3" key="1">
    <citation type="submission" date="2017-03" db="EMBL/GenBank/DDBJ databases">
        <title>FDA dAtabase for Regulatory Grade micrObial Sequences (FDA-ARGOS): Supporting development and validation of Infectious Disease Dx tests.</title>
        <authorList>
            <person name="Minogue T."/>
            <person name="Wolcott M."/>
            <person name="Wasieloski L."/>
            <person name="Aguilar W."/>
            <person name="Moore D."/>
            <person name="Tallon L."/>
            <person name="Sadzewicz L."/>
            <person name="Sengamalay N."/>
            <person name="Ott S."/>
            <person name="Godinez A."/>
            <person name="Nagaraj S."/>
            <person name="Nadendla S."/>
            <person name="Geyer C."/>
            <person name="Sichtig H."/>
        </authorList>
    </citation>
    <scope>NUCLEOTIDE SEQUENCE [LARGE SCALE GENOMIC DNA]</scope>
    <source>
        <strain evidence="3">FDAARGOS_252</strain>
    </source>
</reference>
<sequence length="202" mass="21926">MARKSVIFDLGMVLIQWDPALAFADVFDTREAAEAWLERIAFHDWNRVQDGGRSFADGLAAARADHGSLADPLEGYLAAFPVTIEKPVPGAWEVIDLLLARQVPLFAITNWAAETWPMALDAYPRLGRVFRDVVVSGQAGLLKPEPAIYRLLLDRNGLDAGDCIFVDDSPANVEGARALGIDAIRFTGAGELLRALAARGVL</sequence>
<dbReference type="SFLD" id="SFLDS00003">
    <property type="entry name" value="Haloacid_Dehalogenase"/>
    <property type="match status" value="1"/>
</dbReference>
<dbReference type="InterPro" id="IPR023214">
    <property type="entry name" value="HAD_sf"/>
</dbReference>
<evidence type="ECO:0000313" key="1">
    <source>
        <dbReference type="EMBL" id="ARC36672.1"/>
    </source>
</evidence>
<dbReference type="OrthoDB" id="9807742at2"/>
<dbReference type="RefSeq" id="WP_028719160.1">
    <property type="nucleotide sequence ID" value="NZ_CAJGAB010000004.1"/>
</dbReference>
<keyword evidence="3" id="KW-1185">Reference proteome</keyword>
<dbReference type="Proteomes" id="UP000191257">
    <property type="component" value="Chromosome"/>
</dbReference>
<evidence type="ECO:0000313" key="4">
    <source>
        <dbReference type="Proteomes" id="UP000229314"/>
    </source>
</evidence>
<dbReference type="Proteomes" id="UP000229314">
    <property type="component" value="Chromosome"/>
</dbReference>
<reference evidence="2 4" key="2">
    <citation type="submission" date="2017-10" db="EMBL/GenBank/DDBJ databases">
        <title>Complete genome sequence of Paracoccus yeei TT13 isolated from human skin.</title>
        <authorList>
            <person name="Lee K."/>
            <person name="Lim J.Y."/>
            <person name="Hwang I."/>
        </authorList>
    </citation>
    <scope>NUCLEOTIDE SEQUENCE [LARGE SCALE GENOMIC DNA]</scope>
    <source>
        <strain evidence="2 4">TT13</strain>
    </source>
</reference>